<feature type="domain" description="Rieske" evidence="5">
    <location>
        <begin position="4"/>
        <end position="100"/>
    </location>
</feature>
<proteinExistence type="predicted"/>
<dbReference type="GO" id="GO:0046872">
    <property type="term" value="F:metal ion binding"/>
    <property type="evidence" value="ECO:0007669"/>
    <property type="project" value="UniProtKB-KW"/>
</dbReference>
<dbReference type="Pfam" id="PF00355">
    <property type="entry name" value="Rieske"/>
    <property type="match status" value="1"/>
</dbReference>
<dbReference type="PROSITE" id="PS51296">
    <property type="entry name" value="RIESKE"/>
    <property type="match status" value="1"/>
</dbReference>
<protein>
    <submittedName>
        <fullName evidence="6">Non-heme iron oxygenase ferredoxin subunit</fullName>
    </submittedName>
</protein>
<evidence type="ECO:0000259" key="5">
    <source>
        <dbReference type="PROSITE" id="PS51296"/>
    </source>
</evidence>
<evidence type="ECO:0000313" key="6">
    <source>
        <dbReference type="EMBL" id="MCD5312294.1"/>
    </source>
</evidence>
<dbReference type="PANTHER" id="PTHR21496:SF23">
    <property type="entry name" value="3-PHENYLPROPIONATE_CINNAMIC ACID DIOXYGENASE FERREDOXIN SUBUNIT"/>
    <property type="match status" value="1"/>
</dbReference>
<comment type="caution">
    <text evidence="6">The sequence shown here is derived from an EMBL/GenBank/DDBJ whole genome shotgun (WGS) entry which is preliminary data.</text>
</comment>
<dbReference type="Proteomes" id="UP001138997">
    <property type="component" value="Unassembled WGS sequence"/>
</dbReference>
<dbReference type="InterPro" id="IPR036922">
    <property type="entry name" value="Rieske_2Fe-2S_sf"/>
</dbReference>
<dbReference type="SUPFAM" id="SSF50022">
    <property type="entry name" value="ISP domain"/>
    <property type="match status" value="1"/>
</dbReference>
<dbReference type="CDD" id="cd03528">
    <property type="entry name" value="Rieske_RO_ferredoxin"/>
    <property type="match status" value="1"/>
</dbReference>
<dbReference type="EMBL" id="JAJOMB010000007">
    <property type="protein sequence ID" value="MCD5312294.1"/>
    <property type="molecule type" value="Genomic_DNA"/>
</dbReference>
<dbReference type="InterPro" id="IPR017941">
    <property type="entry name" value="Rieske_2Fe-2S"/>
</dbReference>
<evidence type="ECO:0000256" key="4">
    <source>
        <dbReference type="ARBA" id="ARBA00023014"/>
    </source>
</evidence>
<keyword evidence="1" id="KW-0001">2Fe-2S</keyword>
<evidence type="ECO:0000256" key="3">
    <source>
        <dbReference type="ARBA" id="ARBA00023004"/>
    </source>
</evidence>
<dbReference type="GO" id="GO:0004497">
    <property type="term" value="F:monooxygenase activity"/>
    <property type="evidence" value="ECO:0007669"/>
    <property type="project" value="UniProtKB-ARBA"/>
</dbReference>
<dbReference type="GO" id="GO:0016705">
    <property type="term" value="F:oxidoreductase activity, acting on paired donors, with incorporation or reduction of molecular oxygen"/>
    <property type="evidence" value="ECO:0007669"/>
    <property type="project" value="UniProtKB-ARBA"/>
</dbReference>
<gene>
    <name evidence="6" type="ORF">LR394_15405</name>
</gene>
<sequence length="114" mass="11971">MSRERVASLTDLTPGEAVQVRVGGEFVALARETNGDVHAVADLCTHAAVSLSEGLVEDCTIECWLHGSAFDLRTGKPTALPAVTPVDVYAVSIEGDDVYVDTDIVVNAASAKEN</sequence>
<keyword evidence="3" id="KW-0408">Iron</keyword>
<keyword evidence="7" id="KW-1185">Reference proteome</keyword>
<evidence type="ECO:0000256" key="2">
    <source>
        <dbReference type="ARBA" id="ARBA00022723"/>
    </source>
</evidence>
<keyword evidence="2" id="KW-0479">Metal-binding</keyword>
<reference evidence="6" key="1">
    <citation type="submission" date="2021-11" db="EMBL/GenBank/DDBJ databases">
        <title>Streptomyces corallinus and Kineosporia corallina sp. nov., two new coral-derived marine actinobacteria.</title>
        <authorList>
            <person name="Buangrab K."/>
            <person name="Sutthacheep M."/>
            <person name="Yeemin T."/>
            <person name="Harunari E."/>
            <person name="Igarashi Y."/>
            <person name="Sripreechasak P."/>
            <person name="Kanchanasin P."/>
            <person name="Tanasupawat S."/>
            <person name="Phongsopitanun W."/>
        </authorList>
    </citation>
    <scope>NUCLEOTIDE SEQUENCE</scope>
    <source>
        <strain evidence="6">JCM 31032</strain>
    </source>
</reference>
<dbReference type="Gene3D" id="2.102.10.10">
    <property type="entry name" value="Rieske [2Fe-2S] iron-sulphur domain"/>
    <property type="match status" value="1"/>
</dbReference>
<name>A0A9X1STV4_9ACTN</name>
<accession>A0A9X1STV4</accession>
<organism evidence="6 7">
    <name type="scientific">Kineosporia babensis</name>
    <dbReference type="NCBI Taxonomy" id="499548"/>
    <lineage>
        <taxon>Bacteria</taxon>
        <taxon>Bacillati</taxon>
        <taxon>Actinomycetota</taxon>
        <taxon>Actinomycetes</taxon>
        <taxon>Kineosporiales</taxon>
        <taxon>Kineosporiaceae</taxon>
        <taxon>Kineosporia</taxon>
    </lineage>
</organism>
<dbReference type="PANTHER" id="PTHR21496">
    <property type="entry name" value="FERREDOXIN-RELATED"/>
    <property type="match status" value="1"/>
</dbReference>
<dbReference type="GO" id="GO:0051537">
    <property type="term" value="F:2 iron, 2 sulfur cluster binding"/>
    <property type="evidence" value="ECO:0007669"/>
    <property type="project" value="UniProtKB-KW"/>
</dbReference>
<evidence type="ECO:0000313" key="7">
    <source>
        <dbReference type="Proteomes" id="UP001138997"/>
    </source>
</evidence>
<evidence type="ECO:0000256" key="1">
    <source>
        <dbReference type="ARBA" id="ARBA00022714"/>
    </source>
</evidence>
<dbReference type="RefSeq" id="WP_231442347.1">
    <property type="nucleotide sequence ID" value="NZ_JAJOMB010000007.1"/>
</dbReference>
<keyword evidence="4" id="KW-0411">Iron-sulfur</keyword>
<dbReference type="AlphaFoldDB" id="A0A9X1STV4"/>